<dbReference type="Gene3D" id="3.10.450.430">
    <property type="entry name" value="Protein of unknown function DUF2787"/>
    <property type="match status" value="1"/>
</dbReference>
<reference evidence="1 2" key="1">
    <citation type="submission" date="2014-07" db="EMBL/GenBank/DDBJ databases">
        <title>Unique and conserved regions in Vibrio harveyi and related species in comparison with the shrimp pathogen Vibrio harveyi CAIM 1792.</title>
        <authorList>
            <person name="Espinoza-Valles I."/>
            <person name="Vora G."/>
            <person name="Leekitcharoenphon P."/>
            <person name="Ussery D."/>
            <person name="Hoj L."/>
            <person name="Gomez-Gil B."/>
        </authorList>
    </citation>
    <scope>NUCLEOTIDE SEQUENCE [LARGE SCALE GENOMIC DNA]</scope>
    <source>
        <strain evidence="2">CAIM 1854 / LMG 25443</strain>
    </source>
</reference>
<evidence type="ECO:0008006" key="3">
    <source>
        <dbReference type="Google" id="ProtNLM"/>
    </source>
</evidence>
<dbReference type="AlphaFoldDB" id="A0A0C1YLB9"/>
<evidence type="ECO:0000313" key="2">
    <source>
        <dbReference type="Proteomes" id="UP000031586"/>
    </source>
</evidence>
<comment type="caution">
    <text evidence="1">The sequence shown here is derived from an EMBL/GenBank/DDBJ whole genome shotgun (WGS) entry which is preliminary data.</text>
</comment>
<dbReference type="Pfam" id="PF10980">
    <property type="entry name" value="DUF2787"/>
    <property type="match status" value="1"/>
</dbReference>
<dbReference type="PANTHER" id="PTHR38978">
    <property type="entry name" value="DUF2787 DOMAIN-CONTAINING PROTEIN"/>
    <property type="match status" value="1"/>
</dbReference>
<dbReference type="PANTHER" id="PTHR38978:SF2">
    <property type="entry name" value="DUF2787 DOMAIN-CONTAINING PROTEIN"/>
    <property type="match status" value="1"/>
</dbReference>
<sequence length="142" mass="16614">MSTLNVTSLPLPVSTPFLQLLNQHCQTPLALKATRQRLTLRFRHKSYSVESGGCHSVDIGLTITDKANVTIIYITDFAYVGKHYPASKCYIDFDFRHQLYFTVDTGWQRIQPSEVERLYRMWETRFIEHVQKERYDGIELIV</sequence>
<name>A0A0C1YLB9_9VIBR</name>
<dbReference type="EMBL" id="JPRD01000093">
    <property type="protein sequence ID" value="KIF44894.1"/>
    <property type="molecule type" value="Genomic_DNA"/>
</dbReference>
<dbReference type="InterPro" id="IPR021248">
    <property type="entry name" value="DUF2787"/>
</dbReference>
<protein>
    <recommendedName>
        <fullName evidence="3">DUF2787 domain-containing protein</fullName>
    </recommendedName>
</protein>
<organism evidence="1 2">
    <name type="scientific">Vibrio owensii CAIM 1854 = LMG 25443</name>
    <dbReference type="NCBI Taxonomy" id="1229493"/>
    <lineage>
        <taxon>Bacteria</taxon>
        <taxon>Pseudomonadati</taxon>
        <taxon>Pseudomonadota</taxon>
        <taxon>Gammaproteobacteria</taxon>
        <taxon>Vibrionales</taxon>
        <taxon>Vibrionaceae</taxon>
        <taxon>Vibrio</taxon>
    </lineage>
</organism>
<dbReference type="PATRIC" id="fig|1229493.5.peg.6130"/>
<accession>A0A0C1YLB9</accession>
<dbReference type="Proteomes" id="UP000031586">
    <property type="component" value="Unassembled WGS sequence"/>
</dbReference>
<evidence type="ECO:0000313" key="1">
    <source>
        <dbReference type="EMBL" id="KIF44894.1"/>
    </source>
</evidence>
<dbReference type="RefSeq" id="WP_020195794.1">
    <property type="nucleotide sequence ID" value="NZ_BAOH01000029.1"/>
</dbReference>
<gene>
    <name evidence="1" type="ORF">H735_30125</name>
</gene>
<proteinExistence type="predicted"/>